<dbReference type="InterPro" id="IPR013103">
    <property type="entry name" value="RVT_2"/>
</dbReference>
<feature type="region of interest" description="Disordered" evidence="5">
    <location>
        <begin position="611"/>
        <end position="634"/>
    </location>
</feature>
<feature type="compositionally biased region" description="Low complexity" evidence="5">
    <location>
        <begin position="1424"/>
        <end position="1435"/>
    </location>
</feature>
<proteinExistence type="predicted"/>
<keyword evidence="1" id="KW-0645">Protease</keyword>
<dbReference type="InterPro" id="IPR025724">
    <property type="entry name" value="GAG-pre-integrase_dom"/>
</dbReference>
<dbReference type="Gene3D" id="3.30.420.10">
    <property type="entry name" value="Ribonuclease H-like superfamily/Ribonuclease H"/>
    <property type="match status" value="1"/>
</dbReference>
<dbReference type="InterPro" id="IPR036397">
    <property type="entry name" value="RNaseH_sf"/>
</dbReference>
<dbReference type="PROSITE" id="PS50994">
    <property type="entry name" value="INTEGRASE"/>
    <property type="match status" value="1"/>
</dbReference>
<feature type="compositionally biased region" description="Pro residues" evidence="5">
    <location>
        <begin position="1500"/>
        <end position="1516"/>
    </location>
</feature>
<feature type="compositionally biased region" description="Low complexity" evidence="5">
    <location>
        <begin position="1517"/>
        <end position="1532"/>
    </location>
</feature>
<keyword evidence="2" id="KW-0479">Metal-binding</keyword>
<evidence type="ECO:0000313" key="7">
    <source>
        <dbReference type="EMBL" id="GEU44640.1"/>
    </source>
</evidence>
<feature type="region of interest" description="Disordered" evidence="5">
    <location>
        <begin position="1409"/>
        <end position="1442"/>
    </location>
</feature>
<feature type="compositionally biased region" description="Low complexity" evidence="5">
    <location>
        <begin position="625"/>
        <end position="634"/>
    </location>
</feature>
<dbReference type="PANTHER" id="PTHR42648:SF18">
    <property type="entry name" value="RETROTRANSPOSON, UNCLASSIFIED-LIKE PROTEIN"/>
    <property type="match status" value="1"/>
</dbReference>
<protein>
    <submittedName>
        <fullName evidence="7">Integrase, catalytic region, zinc finger, CCHC-type, peptidase aspartic, catalytic</fullName>
    </submittedName>
</protein>
<evidence type="ECO:0000256" key="4">
    <source>
        <dbReference type="SAM" id="Coils"/>
    </source>
</evidence>
<accession>A0A6L2K768</accession>
<dbReference type="GO" id="GO:0008233">
    <property type="term" value="F:peptidase activity"/>
    <property type="evidence" value="ECO:0007669"/>
    <property type="project" value="UniProtKB-KW"/>
</dbReference>
<dbReference type="EMBL" id="BKCJ010001873">
    <property type="protein sequence ID" value="GEU44640.1"/>
    <property type="molecule type" value="Genomic_DNA"/>
</dbReference>
<dbReference type="SUPFAM" id="SSF53098">
    <property type="entry name" value="Ribonuclease H-like"/>
    <property type="match status" value="1"/>
</dbReference>
<evidence type="ECO:0000256" key="2">
    <source>
        <dbReference type="ARBA" id="ARBA00022723"/>
    </source>
</evidence>
<feature type="compositionally biased region" description="Low complexity" evidence="5">
    <location>
        <begin position="1548"/>
        <end position="1565"/>
    </location>
</feature>
<comment type="caution">
    <text evidence="7">The sequence shown here is derived from an EMBL/GenBank/DDBJ whole genome shotgun (WGS) entry which is preliminary data.</text>
</comment>
<dbReference type="Pfam" id="PF22936">
    <property type="entry name" value="Pol_BBD"/>
    <property type="match status" value="1"/>
</dbReference>
<feature type="coiled-coil region" evidence="4">
    <location>
        <begin position="1455"/>
        <end position="1482"/>
    </location>
</feature>
<organism evidence="7">
    <name type="scientific">Tanacetum cinerariifolium</name>
    <name type="common">Dalmatian daisy</name>
    <name type="synonym">Chrysanthemum cinerariifolium</name>
    <dbReference type="NCBI Taxonomy" id="118510"/>
    <lineage>
        <taxon>Eukaryota</taxon>
        <taxon>Viridiplantae</taxon>
        <taxon>Streptophyta</taxon>
        <taxon>Embryophyta</taxon>
        <taxon>Tracheophyta</taxon>
        <taxon>Spermatophyta</taxon>
        <taxon>Magnoliopsida</taxon>
        <taxon>eudicotyledons</taxon>
        <taxon>Gunneridae</taxon>
        <taxon>Pentapetalae</taxon>
        <taxon>asterids</taxon>
        <taxon>campanulids</taxon>
        <taxon>Asterales</taxon>
        <taxon>Asteraceae</taxon>
        <taxon>Asteroideae</taxon>
        <taxon>Anthemideae</taxon>
        <taxon>Anthemidinae</taxon>
        <taxon>Tanacetum</taxon>
    </lineage>
</organism>
<name>A0A6L2K768_TANCI</name>
<dbReference type="InterPro" id="IPR039537">
    <property type="entry name" value="Retrotran_Ty1/copia-like"/>
</dbReference>
<dbReference type="Pfam" id="PF07727">
    <property type="entry name" value="RVT_2"/>
    <property type="match status" value="1"/>
</dbReference>
<dbReference type="Pfam" id="PF13976">
    <property type="entry name" value="gag_pre-integrs"/>
    <property type="match status" value="1"/>
</dbReference>
<feature type="region of interest" description="Disordered" evidence="5">
    <location>
        <begin position="1487"/>
        <end position="1566"/>
    </location>
</feature>
<keyword evidence="3" id="KW-0378">Hydrolase</keyword>
<feature type="coiled-coil region" evidence="4">
    <location>
        <begin position="83"/>
        <end position="110"/>
    </location>
</feature>
<dbReference type="GO" id="GO:0015074">
    <property type="term" value="P:DNA integration"/>
    <property type="evidence" value="ECO:0007669"/>
    <property type="project" value="InterPro"/>
</dbReference>
<keyword evidence="4" id="KW-0175">Coiled coil</keyword>
<dbReference type="PANTHER" id="PTHR42648">
    <property type="entry name" value="TRANSPOSASE, PUTATIVE-RELATED"/>
    <property type="match status" value="1"/>
</dbReference>
<feature type="region of interest" description="Disordered" evidence="5">
    <location>
        <begin position="1586"/>
        <end position="1613"/>
    </location>
</feature>
<dbReference type="CDD" id="cd09272">
    <property type="entry name" value="RNase_HI_RT_Ty1"/>
    <property type="match status" value="1"/>
</dbReference>
<dbReference type="InterPro" id="IPR012337">
    <property type="entry name" value="RNaseH-like_sf"/>
</dbReference>
<dbReference type="GO" id="GO:0046872">
    <property type="term" value="F:metal ion binding"/>
    <property type="evidence" value="ECO:0007669"/>
    <property type="project" value="UniProtKB-KW"/>
</dbReference>
<feature type="region of interest" description="Disordered" evidence="5">
    <location>
        <begin position="1208"/>
        <end position="1291"/>
    </location>
</feature>
<feature type="compositionally biased region" description="Polar residues" evidence="5">
    <location>
        <begin position="611"/>
        <end position="621"/>
    </location>
</feature>
<evidence type="ECO:0000259" key="6">
    <source>
        <dbReference type="PROSITE" id="PS50994"/>
    </source>
</evidence>
<feature type="domain" description="Integrase catalytic" evidence="6">
    <location>
        <begin position="434"/>
        <end position="610"/>
    </location>
</feature>
<dbReference type="GO" id="GO:0003676">
    <property type="term" value="F:nucleic acid binding"/>
    <property type="evidence" value="ECO:0007669"/>
    <property type="project" value="InterPro"/>
</dbReference>
<gene>
    <name evidence="7" type="ORF">Tci_016618</name>
</gene>
<evidence type="ECO:0000256" key="5">
    <source>
        <dbReference type="SAM" id="MobiDB-lite"/>
    </source>
</evidence>
<evidence type="ECO:0000256" key="3">
    <source>
        <dbReference type="ARBA" id="ARBA00022801"/>
    </source>
</evidence>
<sequence length="1693" mass="190035">MTVAHTDVEARCLELEAELAKLRTTSHHDNQKELINRFSKLEVKHLNLQLKYQNLKDSFRNNPSTPAKDTPDFDSVFIADSQITKLTEQVTNLQAQNNSFRAENDKIKQHYKELYDSIKITCAKQIEQVTTLTTKNVNMKAQTLEKVISVKEAKVVRPLDRSIVSACHYAKHSQELLEYAIGTCPQGSQQRAKQLAYIPLIRKKQVTFAKPFDKSDRVNNYPNASGSQPKSNVKLNRISPAKGVNKLPVEDQPRTNMSHLRTLNRVDSSSRLKRTVVHIVLWYLDLGCSKHMMGDRSRLMNFIKKFIRTVRFGNDHFGAIMGYGDYVIGDSVISKVYYVEGLGHYLFSVRQFCDSNLEVAFKKHSCYVRDTDGVELLKGSRGSNLYTISVEDMMKSSPICLLSKASKIKSWLWHRRLNHLNFGTINDLVRKDLVRGLPRLKLEKDHLCSECQLGKSKSIPTNPKPKTPIWKFYIPFIWTYVVRCESKDETPEVVIKFIQQIQVCLNKTVRYVRTDNGTEFVNHTLTEYYERIGIFHQKTVPRTPQQNGVVERQNRTLIEADRTMLIFSKASMFLWAEVMATAVFGALCYPTNDIEDLGKLQPIAVQAPVNSAGTTSSTTIDQDAPSPSFSPSNSALQSHSLHQGVVAEPNHMEDHPVALVDYNPFFNELVPQPDCVMIIALKWIYKVKLDEYGDVLKNKARLVAKGYRQENGIDIKESFAPVARIEAICIFIANAASLQVSQSPGGIFINQSKFALEILMKFEMDSCDSVDTPMVDQPKLDEDRLGIPVDQTRYRSMVSSLMYLTASRPDLVFAVCMCARSAQFLGDKLVRWSSKKKKSTAISTTEAEYTTMSGCCAQILWMRSQLTDYGFDFNKIPMYCDNHSAIALDTMADMNINAPAGQATAMAPPVRTDDQILPRIRWVPIGKSNCYLDLEKSQSNPIYKIAVDLLKHTNFFRAFTTSFIIQSIYIQQEALQITHVNNNQAFIAPSSSDVLINFVNELGYPKLVKNFSNIVTNDMFQPWRALTTIINLCLIGKTSRFERPRALMLQILWGVITRAHTDYAERIWEEFTQSIHTFIEDKRNLARHTSGKKKATLIVIPSIRFTKLIIHHLQRRHRFHPRPDSPLHLPNEEPVLGYLKFSAKDKKRTLKYVAESVAEDAPAKEPQVVVEDADLEKALEESMKSIYDVPRSSLPPVVIREPESGKYQPLLEVPGKGKAKLDNEEDSEKVVLGANEGGQHEGQARPDPGAQANGQARSNPDENFEGQAGPDPGNAGANKLSMPSPMVHAGSDHEHMDLDVADVSPQPSTEQLDEGFTVTAYPKVQEHLKLTVEEQVLLEEPATSSRTLSSLQYLSKDISFGDMFFSYKPSEADNDKTNAETKVESMMTVTIQQDMSSISQMTSPIIDLTSRPESPKVHQQFKATTTDTTTTTTTTLPPPPYLQQSTAEAMVMKRIGKLKHIMDNLIQENKGLEERLDSHRIAQDLAEARKKKKKSYESPKMPPGSPPHKPPPPSLPVGPSGASGTPGATGSSQVPPPPPPPSSTNQESQSKGSAASSSSKTAASAEYQAWTTTDIRLRPSISLTPADLEIDEDMCPDEQAQSSDDEDIKSTHIPKVNLRQDWWKPFEEERPATLEPAWSISSSDVPVLTNNWASALASSYSPPPKDLILTQTADIATFMDWFCKRRGITELKP</sequence>
<reference evidence="7" key="1">
    <citation type="journal article" date="2019" name="Sci. Rep.">
        <title>Draft genome of Tanacetum cinerariifolium, the natural source of mosquito coil.</title>
        <authorList>
            <person name="Yamashiro T."/>
            <person name="Shiraishi A."/>
            <person name="Satake H."/>
            <person name="Nakayama K."/>
        </authorList>
    </citation>
    <scope>NUCLEOTIDE SEQUENCE</scope>
</reference>
<evidence type="ECO:0000256" key="1">
    <source>
        <dbReference type="ARBA" id="ARBA00022670"/>
    </source>
</evidence>
<dbReference type="GO" id="GO:0006508">
    <property type="term" value="P:proteolysis"/>
    <property type="evidence" value="ECO:0007669"/>
    <property type="project" value="UniProtKB-KW"/>
</dbReference>
<dbReference type="InterPro" id="IPR054722">
    <property type="entry name" value="PolX-like_BBD"/>
</dbReference>
<dbReference type="InterPro" id="IPR001584">
    <property type="entry name" value="Integrase_cat-core"/>
</dbReference>